<dbReference type="EMBL" id="JBJQND010000019">
    <property type="protein sequence ID" value="KAL3831572.1"/>
    <property type="molecule type" value="Genomic_DNA"/>
</dbReference>
<feature type="domain" description="Essential protein Yae1 N-terminal" evidence="5">
    <location>
        <begin position="31"/>
        <end position="68"/>
    </location>
</feature>
<evidence type="ECO:0000256" key="1">
    <source>
        <dbReference type="ARBA" id="ARBA00004123"/>
    </source>
</evidence>
<dbReference type="InterPro" id="IPR038881">
    <property type="entry name" value="Yae1-like"/>
</dbReference>
<sequence length="196" mass="21772">MCDDLFDADVPDELIGAKQWRKTESELTREGFRNGLSEGQEISLQDGFNQGFADAADILFSFAELRGQISALLSFKFINDQDIGKEKESALQEFVGEVSSYETSVIKSVSQVTDIVLSTDNMSIPRVDIDADNPGGIAVEDKSAAASNYIDSSDRLLDEQEIHFQRINKLIQSNANCADYQIKLQCFKDKLKTILS</sequence>
<comment type="caution">
    <text evidence="6">The sequence shown here is derived from an EMBL/GenBank/DDBJ whole genome shotgun (WGS) entry which is preliminary data.</text>
</comment>
<dbReference type="InterPro" id="IPR019191">
    <property type="entry name" value="Essential_protein_Yae1_N"/>
</dbReference>
<dbReference type="GO" id="GO:0005634">
    <property type="term" value="C:nucleus"/>
    <property type="evidence" value="ECO:0007669"/>
    <property type="project" value="UniProtKB-SubCell"/>
</dbReference>
<protein>
    <recommendedName>
        <fullName evidence="5">Essential protein Yae1 N-terminal domain-containing protein</fullName>
    </recommendedName>
</protein>
<organism evidence="6 7">
    <name type="scientific">Sinanodonta woodiana</name>
    <name type="common">Chinese pond mussel</name>
    <name type="synonym">Anodonta woodiana</name>
    <dbReference type="NCBI Taxonomy" id="1069815"/>
    <lineage>
        <taxon>Eukaryota</taxon>
        <taxon>Metazoa</taxon>
        <taxon>Spiralia</taxon>
        <taxon>Lophotrochozoa</taxon>
        <taxon>Mollusca</taxon>
        <taxon>Bivalvia</taxon>
        <taxon>Autobranchia</taxon>
        <taxon>Heteroconchia</taxon>
        <taxon>Palaeoheterodonta</taxon>
        <taxon>Unionida</taxon>
        <taxon>Unionoidea</taxon>
        <taxon>Unionidae</taxon>
        <taxon>Unioninae</taxon>
        <taxon>Sinanodonta</taxon>
    </lineage>
</organism>
<evidence type="ECO:0000256" key="3">
    <source>
        <dbReference type="ARBA" id="ARBA00022490"/>
    </source>
</evidence>
<keyword evidence="4" id="KW-0539">Nucleus</keyword>
<dbReference type="Proteomes" id="UP001634394">
    <property type="component" value="Unassembled WGS sequence"/>
</dbReference>
<dbReference type="PANTHER" id="PTHR18829:SF0">
    <property type="entry name" value="PROTEIN YAE1 HOMOLOG"/>
    <property type="match status" value="1"/>
</dbReference>
<keyword evidence="7" id="KW-1185">Reference proteome</keyword>
<keyword evidence="3" id="KW-0963">Cytoplasm</keyword>
<dbReference type="GO" id="GO:0005737">
    <property type="term" value="C:cytoplasm"/>
    <property type="evidence" value="ECO:0007669"/>
    <property type="project" value="UniProtKB-SubCell"/>
</dbReference>
<comment type="subcellular location">
    <subcellularLocation>
        <location evidence="2">Cytoplasm</location>
    </subcellularLocation>
    <subcellularLocation>
        <location evidence="1">Nucleus</location>
    </subcellularLocation>
</comment>
<evidence type="ECO:0000313" key="6">
    <source>
        <dbReference type="EMBL" id="KAL3831572.1"/>
    </source>
</evidence>
<evidence type="ECO:0000256" key="4">
    <source>
        <dbReference type="ARBA" id="ARBA00023242"/>
    </source>
</evidence>
<dbReference type="PANTHER" id="PTHR18829">
    <property type="entry name" value="PROTEIN YAE1 HOMOLOG"/>
    <property type="match status" value="1"/>
</dbReference>
<reference evidence="6 7" key="1">
    <citation type="submission" date="2024-11" db="EMBL/GenBank/DDBJ databases">
        <title>Chromosome-level genome assembly of the freshwater bivalve Anodonta woodiana.</title>
        <authorList>
            <person name="Chen X."/>
        </authorList>
    </citation>
    <scope>NUCLEOTIDE SEQUENCE [LARGE SCALE GENOMIC DNA]</scope>
    <source>
        <strain evidence="6">MN2024</strain>
        <tissue evidence="6">Gills</tissue>
    </source>
</reference>
<dbReference type="Pfam" id="PF09811">
    <property type="entry name" value="Yae1_N"/>
    <property type="match status" value="1"/>
</dbReference>
<evidence type="ECO:0000313" key="7">
    <source>
        <dbReference type="Proteomes" id="UP001634394"/>
    </source>
</evidence>
<proteinExistence type="predicted"/>
<accession>A0ABD3T3U1</accession>
<gene>
    <name evidence="6" type="ORF">ACJMK2_023310</name>
</gene>
<name>A0ABD3T3U1_SINWO</name>
<evidence type="ECO:0000256" key="2">
    <source>
        <dbReference type="ARBA" id="ARBA00004496"/>
    </source>
</evidence>
<dbReference type="AlphaFoldDB" id="A0ABD3T3U1"/>
<evidence type="ECO:0000259" key="5">
    <source>
        <dbReference type="Pfam" id="PF09811"/>
    </source>
</evidence>